<protein>
    <recommendedName>
        <fullName evidence="6">Secretion system C-terminal sorting domain-containing protein</fullName>
    </recommendedName>
</protein>
<dbReference type="Pfam" id="PF19078">
    <property type="entry name" value="Big_12"/>
    <property type="match status" value="1"/>
</dbReference>
<dbReference type="InterPro" id="IPR044048">
    <property type="entry name" value="Big_12"/>
</dbReference>
<evidence type="ECO:0000259" key="3">
    <source>
        <dbReference type="Pfam" id="PF19078"/>
    </source>
</evidence>
<comment type="caution">
    <text evidence="4">The sequence shown here is derived from an EMBL/GenBank/DDBJ whole genome shotgun (WGS) entry which is preliminary data.</text>
</comment>
<dbReference type="InterPro" id="IPR013783">
    <property type="entry name" value="Ig-like_fold"/>
</dbReference>
<dbReference type="Gene3D" id="2.60.40.4070">
    <property type="match status" value="1"/>
</dbReference>
<evidence type="ECO:0000259" key="1">
    <source>
        <dbReference type="Pfam" id="PF18962"/>
    </source>
</evidence>
<evidence type="ECO:0000313" key="5">
    <source>
        <dbReference type="Proteomes" id="UP000240357"/>
    </source>
</evidence>
<dbReference type="SUPFAM" id="SSF89372">
    <property type="entry name" value="Fucose-specific lectin"/>
    <property type="match status" value="1"/>
</dbReference>
<keyword evidence="5" id="KW-1185">Reference proteome</keyword>
<gene>
    <name evidence="4" type="ORF">AHMF7605_10170</name>
</gene>
<feature type="domain" description="Secretion system C-terminal sorting" evidence="1">
    <location>
        <begin position="864"/>
        <end position="941"/>
    </location>
</feature>
<dbReference type="Proteomes" id="UP000240357">
    <property type="component" value="Unassembled WGS sequence"/>
</dbReference>
<dbReference type="NCBIfam" id="TIGR04183">
    <property type="entry name" value="Por_Secre_tail"/>
    <property type="match status" value="1"/>
</dbReference>
<dbReference type="RefSeq" id="WP_106928916.1">
    <property type="nucleotide sequence ID" value="NZ_PYFT01000001.1"/>
</dbReference>
<reference evidence="4 5" key="1">
    <citation type="submission" date="2018-03" db="EMBL/GenBank/DDBJ databases">
        <title>Adhaeribacter sp. HMF7605 Genome sequencing and assembly.</title>
        <authorList>
            <person name="Kang H."/>
            <person name="Kang J."/>
            <person name="Cha I."/>
            <person name="Kim H."/>
            <person name="Joh K."/>
        </authorList>
    </citation>
    <scope>NUCLEOTIDE SEQUENCE [LARGE SCALE GENOMIC DNA]</scope>
    <source>
        <strain evidence="4 5">HMF7605</strain>
    </source>
</reference>
<dbReference type="EMBL" id="PYFT01000001">
    <property type="protein sequence ID" value="PSR53858.1"/>
    <property type="molecule type" value="Genomic_DNA"/>
</dbReference>
<dbReference type="Gene3D" id="2.60.40.10">
    <property type="entry name" value="Immunoglobulins"/>
    <property type="match status" value="1"/>
</dbReference>
<accession>A0A2T2YEH6</accession>
<feature type="domain" description="Bacterial Ig-like" evidence="3">
    <location>
        <begin position="634"/>
        <end position="732"/>
    </location>
</feature>
<dbReference type="InterPro" id="IPR026444">
    <property type="entry name" value="Secre_tail"/>
</dbReference>
<proteinExistence type="predicted"/>
<dbReference type="Pfam" id="PF19077">
    <property type="entry name" value="Big_13"/>
    <property type="match status" value="1"/>
</dbReference>
<dbReference type="AlphaFoldDB" id="A0A2T2YEH6"/>
<evidence type="ECO:0008006" key="6">
    <source>
        <dbReference type="Google" id="ProtNLM"/>
    </source>
</evidence>
<feature type="domain" description="Bacterial Ig-like" evidence="2">
    <location>
        <begin position="384"/>
        <end position="474"/>
    </location>
</feature>
<evidence type="ECO:0000259" key="2">
    <source>
        <dbReference type="Pfam" id="PF19077"/>
    </source>
</evidence>
<organism evidence="4 5">
    <name type="scientific">Adhaeribacter arboris</name>
    <dbReference type="NCBI Taxonomy" id="2072846"/>
    <lineage>
        <taxon>Bacteria</taxon>
        <taxon>Pseudomonadati</taxon>
        <taxon>Bacteroidota</taxon>
        <taxon>Cytophagia</taxon>
        <taxon>Cytophagales</taxon>
        <taxon>Hymenobacteraceae</taxon>
        <taxon>Adhaeribacter</taxon>
    </lineage>
</organism>
<name>A0A2T2YEH6_9BACT</name>
<dbReference type="Pfam" id="PF18962">
    <property type="entry name" value="Por_Secre_tail"/>
    <property type="match status" value="1"/>
</dbReference>
<sequence length="944" mass="99518">MIKTSTFLPLVILFLIFTNLNGMAQNWSDVNSSEISGGRGTNLSFALTKTGVPYVAYSESLLAGRAVVKKFDGTRWVQIGAGDISVDYAGELKLALDKNNVPYLAYTDNASNGQLNVKKFDGTNWVNVGASGIATGYAQGLQLAISTTGIPYLAYTDNSRGWVKQFNGTNWQIVGVNGFPLNPTDKLVLTLNAQNIPYIAFADPSKGGQVAVQRWDGSNWVAVGTNGVGSGAACDLSLSLANNGTPYVVFREFRADALDKLGKMKMKQFNGTTWEEVGVTTFSDSWVYSAAMSIDKNNTPYVAYRESSTGIGNPGLTKVKRLNGREWEEIGTSNFTSGSVTDVSLAVAESGILHVAFADVAKARPATVLRLDVPKLVITTKAPTQLAILPSSDKGISATDGITNVSMPTITGLADPKALVTVYVDGASVGTCKADSTGRWTYTFTAALAAGHRLITATASDSLANTSAASVSLTLYFDFTAPVFSGVSEGVAYRTDKAITYSGGTATLNNLPYVSDTLIRAEGDYTLLINDVAGNSTSVHFTIDKTAPVPSVLINNNAGLTNLNEATLNIVAPDAVEMRFYDDNDNSIWSNWEPVNSTKAWTLSSGSGSKWIKLQVRDAAGNMSISVSDNITLDQTAPTAVFTTTVTSPTSVLTIPVKITLSENVTDFTVNSITVSNGIKGVLSGSGKYFTLNVLPPVLLPTKSATISISMPVGIVQDAAGNKNTAATTLTINYVSPITTPVVTTNPITLLTATTMSVGGNVTTSGGSLVLARGIAYSTTSTTPTINSAKLLLGLGEGVFSGTLNLKAGLTYYVRAYATNAIGTSYGVVQKITIPVSSVTTVQSTKAPGQAAKASNQNVQLGNYPNPFQQQTTITFTAPVSTDYQLQVYDVNGNIIAKLQSGKAQAGEKVLVNWAASSKMKPGIYLVRLVTNAGVQNHKVIYNN</sequence>
<dbReference type="OrthoDB" id="9761875at2"/>
<dbReference type="InterPro" id="IPR044016">
    <property type="entry name" value="Big_13"/>
</dbReference>
<evidence type="ECO:0000313" key="4">
    <source>
        <dbReference type="EMBL" id="PSR53858.1"/>
    </source>
</evidence>